<gene>
    <name evidence="4" type="ORF">TIFTF001_033529</name>
</gene>
<dbReference type="Gene3D" id="3.30.559.10">
    <property type="entry name" value="Chloramphenicol acetyltransferase-like domain"/>
    <property type="match status" value="1"/>
</dbReference>
<evidence type="ECO:0000256" key="3">
    <source>
        <dbReference type="ARBA" id="ARBA00023315"/>
    </source>
</evidence>
<reference evidence="4" key="1">
    <citation type="submission" date="2023-07" db="EMBL/GenBank/DDBJ databases">
        <title>draft genome sequence of fig (Ficus carica).</title>
        <authorList>
            <person name="Takahashi T."/>
            <person name="Nishimura K."/>
        </authorList>
    </citation>
    <scope>NUCLEOTIDE SEQUENCE</scope>
</reference>
<dbReference type="PANTHER" id="PTHR31642">
    <property type="entry name" value="TRICHOTHECENE 3-O-ACETYLTRANSFERASE"/>
    <property type="match status" value="1"/>
</dbReference>
<protein>
    <submittedName>
        <fullName evidence="4">Uncharacterized protein</fullName>
    </submittedName>
</protein>
<keyword evidence="3" id="KW-0012">Acyltransferase</keyword>
<dbReference type="PANTHER" id="PTHR31642:SF11">
    <property type="entry name" value="SHIKIMATE O-HYDROXYCINNAMOYLTRANSFERASE"/>
    <property type="match status" value="1"/>
</dbReference>
<accession>A0AA88DZC3</accession>
<dbReference type="Pfam" id="PF02458">
    <property type="entry name" value="Transferase"/>
    <property type="match status" value="1"/>
</dbReference>
<comment type="similarity">
    <text evidence="1">Belongs to the plant acyltransferase family.</text>
</comment>
<organism evidence="4 5">
    <name type="scientific">Ficus carica</name>
    <name type="common">Common fig</name>
    <dbReference type="NCBI Taxonomy" id="3494"/>
    <lineage>
        <taxon>Eukaryota</taxon>
        <taxon>Viridiplantae</taxon>
        <taxon>Streptophyta</taxon>
        <taxon>Embryophyta</taxon>
        <taxon>Tracheophyta</taxon>
        <taxon>Spermatophyta</taxon>
        <taxon>Magnoliopsida</taxon>
        <taxon>eudicotyledons</taxon>
        <taxon>Gunneridae</taxon>
        <taxon>Pentapetalae</taxon>
        <taxon>rosids</taxon>
        <taxon>fabids</taxon>
        <taxon>Rosales</taxon>
        <taxon>Moraceae</taxon>
        <taxon>Ficeae</taxon>
        <taxon>Ficus</taxon>
    </lineage>
</organism>
<dbReference type="AlphaFoldDB" id="A0AA88DZC3"/>
<proteinExistence type="inferred from homology"/>
<keyword evidence="2" id="KW-0808">Transferase</keyword>
<evidence type="ECO:0000256" key="2">
    <source>
        <dbReference type="ARBA" id="ARBA00022679"/>
    </source>
</evidence>
<sequence>MMVKPAEKTPRRSLQLSILDRMNNYPVHNSSVQFYRPDPRAGAGAGDFFAADILRESLSKFLVAFYPVAGRYRTDDDGRIEIDCNEEGVFFIEAESGSAVDDFGDFAPSPELRKLVPAVDYSGGVSSYPLMVVQVFF</sequence>
<dbReference type="InterPro" id="IPR050317">
    <property type="entry name" value="Plant_Fungal_Acyltransferase"/>
</dbReference>
<comment type="caution">
    <text evidence="4">The sequence shown here is derived from an EMBL/GenBank/DDBJ whole genome shotgun (WGS) entry which is preliminary data.</text>
</comment>
<evidence type="ECO:0000313" key="5">
    <source>
        <dbReference type="Proteomes" id="UP001187192"/>
    </source>
</evidence>
<evidence type="ECO:0000256" key="1">
    <source>
        <dbReference type="ARBA" id="ARBA00009861"/>
    </source>
</evidence>
<dbReference type="EMBL" id="BTGU01000180">
    <property type="protein sequence ID" value="GMN64453.1"/>
    <property type="molecule type" value="Genomic_DNA"/>
</dbReference>
<name>A0AA88DZC3_FICCA</name>
<keyword evidence="5" id="KW-1185">Reference proteome</keyword>
<dbReference type="InterPro" id="IPR023213">
    <property type="entry name" value="CAT-like_dom_sf"/>
</dbReference>
<dbReference type="Proteomes" id="UP001187192">
    <property type="component" value="Unassembled WGS sequence"/>
</dbReference>
<evidence type="ECO:0000313" key="4">
    <source>
        <dbReference type="EMBL" id="GMN64453.1"/>
    </source>
</evidence>
<dbReference type="GO" id="GO:0016747">
    <property type="term" value="F:acyltransferase activity, transferring groups other than amino-acyl groups"/>
    <property type="evidence" value="ECO:0007669"/>
    <property type="project" value="TreeGrafter"/>
</dbReference>